<protein>
    <submittedName>
        <fullName evidence="2">Uncharacterized protein</fullName>
    </submittedName>
</protein>
<sequence length="178" mass="19939">MNYKLPPQNLGNLDPEKRVEFVRAQGISEKSSGSIRDSDDIPEGKKILFESQRSQFLASTSVASTSSGFASIYQNIIDRTTVPQNTIKTEVQGDSDDDVIILEDVVKTEPERNNLDIRDVNGFLRAAKDGNLEEIRRFLKKSCLEKKTTEIKIFSRGFANGRWIPDRNALFGLSPSIS</sequence>
<reference evidence="2" key="1">
    <citation type="submission" date="2016-11" db="UniProtKB">
        <authorList>
            <consortium name="WormBaseParasite"/>
        </authorList>
    </citation>
    <scope>IDENTIFICATION</scope>
</reference>
<proteinExistence type="predicted"/>
<name>A0A1I7UFN1_9PELO</name>
<organism evidence="1 2">
    <name type="scientific">Caenorhabditis tropicalis</name>
    <dbReference type="NCBI Taxonomy" id="1561998"/>
    <lineage>
        <taxon>Eukaryota</taxon>
        <taxon>Metazoa</taxon>
        <taxon>Ecdysozoa</taxon>
        <taxon>Nematoda</taxon>
        <taxon>Chromadorea</taxon>
        <taxon>Rhabditida</taxon>
        <taxon>Rhabditina</taxon>
        <taxon>Rhabditomorpha</taxon>
        <taxon>Rhabditoidea</taxon>
        <taxon>Rhabditidae</taxon>
        <taxon>Peloderinae</taxon>
        <taxon>Caenorhabditis</taxon>
    </lineage>
</organism>
<evidence type="ECO:0000313" key="2">
    <source>
        <dbReference type="WBParaSite" id="Csp11.Scaffold629.g8844.t1"/>
    </source>
</evidence>
<dbReference type="WBParaSite" id="Csp11.Scaffold629.g8844.t1">
    <property type="protein sequence ID" value="Csp11.Scaffold629.g8844.t1"/>
    <property type="gene ID" value="Csp11.Scaffold629.g8844"/>
</dbReference>
<dbReference type="Proteomes" id="UP000095282">
    <property type="component" value="Unplaced"/>
</dbReference>
<accession>A0A1I7UFN1</accession>
<keyword evidence="1" id="KW-1185">Reference proteome</keyword>
<dbReference type="STRING" id="1561998.A0A1I7UFN1"/>
<dbReference type="eggNOG" id="KOG4336">
    <property type="taxonomic scope" value="Eukaryota"/>
</dbReference>
<evidence type="ECO:0000313" key="1">
    <source>
        <dbReference type="Proteomes" id="UP000095282"/>
    </source>
</evidence>
<dbReference type="AlphaFoldDB" id="A0A1I7UFN1"/>